<dbReference type="Proteomes" id="UP000199598">
    <property type="component" value="Unassembled WGS sequence"/>
</dbReference>
<sequence length="171" mass="19336">MSENQLGFDNSQSVTTSSYSSLQFNEAFNDCTLFSKSMRSIELMESEAVVGMLGRLGHSKVVLEQGSCKPRREDIIRLTVDLFAGYSSDRQVGMEAMKEHLMVYIAARNDLTVGALRAAVTKVHLECKFTPSIAEFFEKLEEAEASVKVRLKLYSEWVRMCQDLLKERGVY</sequence>
<accession>A0A1I4E3F7</accession>
<evidence type="ECO:0000313" key="1">
    <source>
        <dbReference type="EMBL" id="SFK99793.1"/>
    </source>
</evidence>
<keyword evidence="2" id="KW-1185">Reference proteome</keyword>
<name>A0A1I4E3F7_9HYPH</name>
<dbReference type="RefSeq" id="WP_093522798.1">
    <property type="nucleotide sequence ID" value="NZ_FOSK01000013.1"/>
</dbReference>
<gene>
    <name evidence="1" type="ORF">SAMN04488518_113145</name>
</gene>
<proteinExistence type="predicted"/>
<organism evidence="1 2">
    <name type="scientific">Pseudovibrio ascidiaceicola</name>
    <dbReference type="NCBI Taxonomy" id="285279"/>
    <lineage>
        <taxon>Bacteria</taxon>
        <taxon>Pseudomonadati</taxon>
        <taxon>Pseudomonadota</taxon>
        <taxon>Alphaproteobacteria</taxon>
        <taxon>Hyphomicrobiales</taxon>
        <taxon>Stappiaceae</taxon>
        <taxon>Pseudovibrio</taxon>
    </lineage>
</organism>
<protein>
    <submittedName>
        <fullName evidence="1">Uncharacterized protein</fullName>
    </submittedName>
</protein>
<comment type="caution">
    <text evidence="1">The sequence shown here is derived from an EMBL/GenBank/DDBJ whole genome shotgun (WGS) entry which is preliminary data.</text>
</comment>
<evidence type="ECO:0000313" key="2">
    <source>
        <dbReference type="Proteomes" id="UP000199598"/>
    </source>
</evidence>
<reference evidence="1 2" key="1">
    <citation type="submission" date="2016-10" db="EMBL/GenBank/DDBJ databases">
        <authorList>
            <person name="Varghese N."/>
            <person name="Submissions S."/>
        </authorList>
    </citation>
    <scope>NUCLEOTIDE SEQUENCE [LARGE SCALE GENOMIC DNA]</scope>
    <source>
        <strain evidence="1 2">DSM 16392</strain>
    </source>
</reference>
<dbReference type="EMBL" id="FOSK01000013">
    <property type="protein sequence ID" value="SFK99793.1"/>
    <property type="molecule type" value="Genomic_DNA"/>
</dbReference>